<proteinExistence type="predicted"/>
<sequence>MMQILHLFVIVLMVYITDEGLHHSQEEANLNTWLEFGLHAILPRSDALPLASLLVGFGDIYFLSTPSDAVSAWLNPSTWNRSLFLSLALSHSSKTID</sequence>
<reference evidence="2 3" key="1">
    <citation type="journal article" date="2008" name="Science">
        <title>The Physcomitrella genome reveals evolutionary insights into the conquest of land by plants.</title>
        <authorList>
            <person name="Rensing S."/>
            <person name="Lang D."/>
            <person name="Zimmer A."/>
            <person name="Terry A."/>
            <person name="Salamov A."/>
            <person name="Shapiro H."/>
            <person name="Nishiyama T."/>
            <person name="Perroud P.-F."/>
            <person name="Lindquist E."/>
            <person name="Kamisugi Y."/>
            <person name="Tanahashi T."/>
            <person name="Sakakibara K."/>
            <person name="Fujita T."/>
            <person name="Oishi K."/>
            <person name="Shin-I T."/>
            <person name="Kuroki Y."/>
            <person name="Toyoda A."/>
            <person name="Suzuki Y."/>
            <person name="Hashimoto A."/>
            <person name="Yamaguchi K."/>
            <person name="Sugano A."/>
            <person name="Kohara Y."/>
            <person name="Fujiyama A."/>
            <person name="Anterola A."/>
            <person name="Aoki S."/>
            <person name="Ashton N."/>
            <person name="Barbazuk W.B."/>
            <person name="Barker E."/>
            <person name="Bennetzen J."/>
            <person name="Bezanilla M."/>
            <person name="Blankenship R."/>
            <person name="Cho S.H."/>
            <person name="Dutcher S."/>
            <person name="Estelle M."/>
            <person name="Fawcett J.A."/>
            <person name="Gundlach H."/>
            <person name="Hanada K."/>
            <person name="Heyl A."/>
            <person name="Hicks K.A."/>
            <person name="Hugh J."/>
            <person name="Lohr M."/>
            <person name="Mayer K."/>
            <person name="Melkozernov A."/>
            <person name="Murata T."/>
            <person name="Nelson D."/>
            <person name="Pils B."/>
            <person name="Prigge M."/>
            <person name="Reiss B."/>
            <person name="Renner T."/>
            <person name="Rombauts S."/>
            <person name="Rushton P."/>
            <person name="Sanderfoot A."/>
            <person name="Schween G."/>
            <person name="Shiu S.-H."/>
            <person name="Stueber K."/>
            <person name="Theodoulou F.L."/>
            <person name="Tu H."/>
            <person name="Van de Peer Y."/>
            <person name="Verrier P.J."/>
            <person name="Waters E."/>
            <person name="Wood A."/>
            <person name="Yang L."/>
            <person name="Cove D."/>
            <person name="Cuming A."/>
            <person name="Hasebe M."/>
            <person name="Lucas S."/>
            <person name="Mishler D.B."/>
            <person name="Reski R."/>
            <person name="Grigoriev I."/>
            <person name="Quatrano R.S."/>
            <person name="Boore J.L."/>
        </authorList>
    </citation>
    <scope>NUCLEOTIDE SEQUENCE [LARGE SCALE GENOMIC DNA]</scope>
    <source>
        <strain evidence="2 3">cv. Gransden 2004</strain>
    </source>
</reference>
<accession>A0A7I3Z599</accession>
<dbReference type="EMBL" id="ABEU02000007">
    <property type="status" value="NOT_ANNOTATED_CDS"/>
    <property type="molecule type" value="Genomic_DNA"/>
</dbReference>
<dbReference type="EnsemblPlants" id="Pp3c7_17611V3.1">
    <property type="protein sequence ID" value="PAC:32925181.CDS.1"/>
    <property type="gene ID" value="Pp3c7_17611"/>
</dbReference>
<reference evidence="2" key="3">
    <citation type="submission" date="2020-12" db="UniProtKB">
        <authorList>
            <consortium name="EnsemblPlants"/>
        </authorList>
    </citation>
    <scope>IDENTIFICATION</scope>
</reference>
<dbReference type="InParanoid" id="A0A7I3Z599"/>
<protein>
    <submittedName>
        <fullName evidence="2">Uncharacterized protein</fullName>
    </submittedName>
</protein>
<keyword evidence="3" id="KW-1185">Reference proteome</keyword>
<dbReference type="Gramene" id="Pp3c7_17610V3.2">
    <property type="protein sequence ID" value="PAC:32923493.CDS.1"/>
    <property type="gene ID" value="Pp3c7_17610"/>
</dbReference>
<feature type="chain" id="PRO_5036203954" evidence="1">
    <location>
        <begin position="21"/>
        <end position="97"/>
    </location>
</feature>
<keyword evidence="1" id="KW-0732">Signal</keyword>
<feature type="signal peptide" evidence="1">
    <location>
        <begin position="1"/>
        <end position="20"/>
    </location>
</feature>
<name>A0A7I3Z599_PHYPA</name>
<evidence type="ECO:0000256" key="1">
    <source>
        <dbReference type="SAM" id="SignalP"/>
    </source>
</evidence>
<evidence type="ECO:0000313" key="3">
    <source>
        <dbReference type="Proteomes" id="UP000006727"/>
    </source>
</evidence>
<dbReference type="Gramene" id="Pp3c7_17611V3.1">
    <property type="protein sequence ID" value="PAC:32925181.CDS.1"/>
    <property type="gene ID" value="Pp3c7_17611"/>
</dbReference>
<dbReference type="Proteomes" id="UP000006727">
    <property type="component" value="Chromosome 7"/>
</dbReference>
<dbReference type="EnsemblPlants" id="Pp3c7_17610V3.2">
    <property type="protein sequence ID" value="PAC:32923493.CDS.1"/>
    <property type="gene ID" value="Pp3c7_17610"/>
</dbReference>
<reference evidence="2 3" key="2">
    <citation type="journal article" date="2018" name="Plant J.">
        <title>The Physcomitrella patens chromosome-scale assembly reveals moss genome structure and evolution.</title>
        <authorList>
            <person name="Lang D."/>
            <person name="Ullrich K.K."/>
            <person name="Murat F."/>
            <person name="Fuchs J."/>
            <person name="Jenkins J."/>
            <person name="Haas F.B."/>
            <person name="Piednoel M."/>
            <person name="Gundlach H."/>
            <person name="Van Bel M."/>
            <person name="Meyberg R."/>
            <person name="Vives C."/>
            <person name="Morata J."/>
            <person name="Symeonidi A."/>
            <person name="Hiss M."/>
            <person name="Muchero W."/>
            <person name="Kamisugi Y."/>
            <person name="Saleh O."/>
            <person name="Blanc G."/>
            <person name="Decker E.L."/>
            <person name="van Gessel N."/>
            <person name="Grimwood J."/>
            <person name="Hayes R.D."/>
            <person name="Graham S.W."/>
            <person name="Gunter L.E."/>
            <person name="McDaniel S.F."/>
            <person name="Hoernstein S.N.W."/>
            <person name="Larsson A."/>
            <person name="Li F.W."/>
            <person name="Perroud P.F."/>
            <person name="Phillips J."/>
            <person name="Ranjan P."/>
            <person name="Rokshar D.S."/>
            <person name="Rothfels C.J."/>
            <person name="Schneider L."/>
            <person name="Shu S."/>
            <person name="Stevenson D.W."/>
            <person name="Thummler F."/>
            <person name="Tillich M."/>
            <person name="Villarreal Aguilar J.C."/>
            <person name="Widiez T."/>
            <person name="Wong G.K."/>
            <person name="Wymore A."/>
            <person name="Zhang Y."/>
            <person name="Zimmer A.D."/>
            <person name="Quatrano R.S."/>
            <person name="Mayer K.F.X."/>
            <person name="Goodstein D."/>
            <person name="Casacuberta J.M."/>
            <person name="Vandepoele K."/>
            <person name="Reski R."/>
            <person name="Cuming A.C."/>
            <person name="Tuskan G.A."/>
            <person name="Maumus F."/>
            <person name="Salse J."/>
            <person name="Schmutz J."/>
            <person name="Rensing S.A."/>
        </authorList>
    </citation>
    <scope>NUCLEOTIDE SEQUENCE [LARGE SCALE GENOMIC DNA]</scope>
    <source>
        <strain evidence="2 3">cv. Gransden 2004</strain>
    </source>
</reference>
<organism evidence="2 3">
    <name type="scientific">Physcomitrium patens</name>
    <name type="common">Spreading-leaved earth moss</name>
    <name type="synonym">Physcomitrella patens</name>
    <dbReference type="NCBI Taxonomy" id="3218"/>
    <lineage>
        <taxon>Eukaryota</taxon>
        <taxon>Viridiplantae</taxon>
        <taxon>Streptophyta</taxon>
        <taxon>Embryophyta</taxon>
        <taxon>Bryophyta</taxon>
        <taxon>Bryophytina</taxon>
        <taxon>Bryopsida</taxon>
        <taxon>Funariidae</taxon>
        <taxon>Funariales</taxon>
        <taxon>Funariaceae</taxon>
        <taxon>Physcomitrium</taxon>
    </lineage>
</organism>
<dbReference type="AlphaFoldDB" id="A0A7I3Z599"/>
<evidence type="ECO:0000313" key="2">
    <source>
        <dbReference type="EnsemblPlants" id="PAC:32925181.CDS.1"/>
    </source>
</evidence>